<dbReference type="AlphaFoldDB" id="R4YN46"/>
<feature type="transmembrane region" description="Helical" evidence="1">
    <location>
        <begin position="37"/>
        <end position="59"/>
    </location>
</feature>
<dbReference type="HOGENOM" id="CLU_1883646_0_0_6"/>
<keyword evidence="1" id="KW-1133">Transmembrane helix</keyword>
<evidence type="ECO:0000313" key="2">
    <source>
        <dbReference type="EMBL" id="CCK76362.1"/>
    </source>
</evidence>
<organism evidence="2 3">
    <name type="scientific">Oleispira antarctica RB-8</name>
    <dbReference type="NCBI Taxonomy" id="698738"/>
    <lineage>
        <taxon>Bacteria</taxon>
        <taxon>Pseudomonadati</taxon>
        <taxon>Pseudomonadota</taxon>
        <taxon>Gammaproteobacteria</taxon>
        <taxon>Oceanospirillales</taxon>
        <taxon>Oceanospirillaceae</taxon>
        <taxon>Oleispira</taxon>
    </lineage>
</organism>
<dbReference type="EMBL" id="FO203512">
    <property type="protein sequence ID" value="CCK76362.1"/>
    <property type="molecule type" value="Genomic_DNA"/>
</dbReference>
<evidence type="ECO:0000256" key="1">
    <source>
        <dbReference type="SAM" id="Phobius"/>
    </source>
</evidence>
<accession>R4YN46</accession>
<protein>
    <submittedName>
        <fullName evidence="2">Uncharacterized protein</fullName>
    </submittedName>
</protein>
<reference evidence="2 3" key="1">
    <citation type="journal article" date="2013" name="Nat. Commun.">
        <title>Genome sequence and functional genomic analysis of the oil-degrading bacterium Oleispira antarctica.</title>
        <authorList>
            <person name="Kube M."/>
            <person name="Chernikova T.N."/>
            <person name="Al-Ramahi Y."/>
            <person name="Beloqui A."/>
            <person name="Lopez-Cortez N."/>
            <person name="Guazzaroni M.E."/>
            <person name="Heipieper H.J."/>
            <person name="Klages S."/>
            <person name="Kotsyurbenko O.R."/>
            <person name="Langer I."/>
            <person name="Nechitaylo T.Y."/>
            <person name="Lunsdorf H."/>
            <person name="Fernandez M."/>
            <person name="Juarez S."/>
            <person name="Ciordia S."/>
            <person name="Singer A."/>
            <person name="Kagan O."/>
            <person name="Egorova O."/>
            <person name="Petit P.A."/>
            <person name="Stogios P."/>
            <person name="Kim Y."/>
            <person name="Tchigvintsev A."/>
            <person name="Flick R."/>
            <person name="Denaro R."/>
            <person name="Genovese M."/>
            <person name="Albar J.P."/>
            <person name="Reva O.N."/>
            <person name="Martinez-Gomariz M."/>
            <person name="Tran H."/>
            <person name="Ferrer M."/>
            <person name="Savchenko A."/>
            <person name="Yakunin A.F."/>
            <person name="Yakimov M.M."/>
            <person name="Golyshina O.V."/>
            <person name="Reinhardt R."/>
            <person name="Golyshin P.N."/>
        </authorList>
    </citation>
    <scope>NUCLEOTIDE SEQUENCE [LARGE SCALE GENOMIC DNA]</scope>
</reference>
<feature type="transmembrane region" description="Helical" evidence="1">
    <location>
        <begin position="101"/>
        <end position="127"/>
    </location>
</feature>
<sequence length="135" mass="15450">MKHRNTSLGMIGLGLIISLLGYFLAKNTESFMSLFGYLSLLSIGIPLTLISLPLFLMNIENNHLLDVMYKEWLPLILVVLSILFPFLYIRFESMAKSDDFFGWIITVWGMVGIPISILMSANVGMLYSWMYRRDA</sequence>
<evidence type="ECO:0000313" key="3">
    <source>
        <dbReference type="Proteomes" id="UP000032749"/>
    </source>
</evidence>
<keyword evidence="1" id="KW-0812">Transmembrane</keyword>
<feature type="transmembrane region" description="Helical" evidence="1">
    <location>
        <begin position="71"/>
        <end position="89"/>
    </location>
</feature>
<gene>
    <name evidence="2" type="ORF">OLEAN_C21860</name>
</gene>
<feature type="transmembrane region" description="Helical" evidence="1">
    <location>
        <begin position="7"/>
        <end position="25"/>
    </location>
</feature>
<dbReference type="KEGG" id="oai:OLEAN_C21860"/>
<name>R4YN46_OLEAN</name>
<dbReference type="Proteomes" id="UP000032749">
    <property type="component" value="Chromosome"/>
</dbReference>
<keyword evidence="1" id="KW-0472">Membrane</keyword>
<keyword evidence="3" id="KW-1185">Reference proteome</keyword>
<proteinExistence type="predicted"/>